<protein>
    <submittedName>
        <fullName evidence="2">Uncharacterized protein</fullName>
    </submittedName>
</protein>
<sequence>MGFPPRDFLRGFMVEEAGMRMVYCFLPFILSLSHCGTFSSYIGVGSITSTSTYRYLL</sequence>
<keyword evidence="3" id="KW-1185">Reference proteome</keyword>
<feature type="transmembrane region" description="Helical" evidence="1">
    <location>
        <begin position="21"/>
        <end position="44"/>
    </location>
</feature>
<dbReference type="AlphaFoldDB" id="A0A3N4IKY1"/>
<evidence type="ECO:0000313" key="3">
    <source>
        <dbReference type="Proteomes" id="UP000275078"/>
    </source>
</evidence>
<organism evidence="2 3">
    <name type="scientific">Ascobolus immersus RN42</name>
    <dbReference type="NCBI Taxonomy" id="1160509"/>
    <lineage>
        <taxon>Eukaryota</taxon>
        <taxon>Fungi</taxon>
        <taxon>Dikarya</taxon>
        <taxon>Ascomycota</taxon>
        <taxon>Pezizomycotina</taxon>
        <taxon>Pezizomycetes</taxon>
        <taxon>Pezizales</taxon>
        <taxon>Ascobolaceae</taxon>
        <taxon>Ascobolus</taxon>
    </lineage>
</organism>
<proteinExistence type="predicted"/>
<keyword evidence="1" id="KW-0812">Transmembrane</keyword>
<feature type="non-terminal residue" evidence="2">
    <location>
        <position position="57"/>
    </location>
</feature>
<reference evidence="2 3" key="1">
    <citation type="journal article" date="2018" name="Nat. Ecol. Evol.">
        <title>Pezizomycetes genomes reveal the molecular basis of ectomycorrhizal truffle lifestyle.</title>
        <authorList>
            <person name="Murat C."/>
            <person name="Payen T."/>
            <person name="Noel B."/>
            <person name="Kuo A."/>
            <person name="Morin E."/>
            <person name="Chen J."/>
            <person name="Kohler A."/>
            <person name="Krizsan K."/>
            <person name="Balestrini R."/>
            <person name="Da Silva C."/>
            <person name="Montanini B."/>
            <person name="Hainaut M."/>
            <person name="Levati E."/>
            <person name="Barry K.W."/>
            <person name="Belfiori B."/>
            <person name="Cichocki N."/>
            <person name="Clum A."/>
            <person name="Dockter R.B."/>
            <person name="Fauchery L."/>
            <person name="Guy J."/>
            <person name="Iotti M."/>
            <person name="Le Tacon F."/>
            <person name="Lindquist E.A."/>
            <person name="Lipzen A."/>
            <person name="Malagnac F."/>
            <person name="Mello A."/>
            <person name="Molinier V."/>
            <person name="Miyauchi S."/>
            <person name="Poulain J."/>
            <person name="Riccioni C."/>
            <person name="Rubini A."/>
            <person name="Sitrit Y."/>
            <person name="Splivallo R."/>
            <person name="Traeger S."/>
            <person name="Wang M."/>
            <person name="Zifcakova L."/>
            <person name="Wipf D."/>
            <person name="Zambonelli A."/>
            <person name="Paolocci F."/>
            <person name="Nowrousian M."/>
            <person name="Ottonello S."/>
            <person name="Baldrian P."/>
            <person name="Spatafora J.W."/>
            <person name="Henrissat B."/>
            <person name="Nagy L.G."/>
            <person name="Aury J.M."/>
            <person name="Wincker P."/>
            <person name="Grigoriev I.V."/>
            <person name="Bonfante P."/>
            <person name="Martin F.M."/>
        </authorList>
    </citation>
    <scope>NUCLEOTIDE SEQUENCE [LARGE SCALE GENOMIC DNA]</scope>
    <source>
        <strain evidence="2 3">RN42</strain>
    </source>
</reference>
<evidence type="ECO:0000256" key="1">
    <source>
        <dbReference type="SAM" id="Phobius"/>
    </source>
</evidence>
<name>A0A3N4IKY1_ASCIM</name>
<keyword evidence="1" id="KW-1133">Transmembrane helix</keyword>
<gene>
    <name evidence="2" type="ORF">BJ508DRAFT_412140</name>
</gene>
<dbReference type="EMBL" id="ML119654">
    <property type="protein sequence ID" value="RPA85358.1"/>
    <property type="molecule type" value="Genomic_DNA"/>
</dbReference>
<evidence type="ECO:0000313" key="2">
    <source>
        <dbReference type="EMBL" id="RPA85358.1"/>
    </source>
</evidence>
<dbReference type="Proteomes" id="UP000275078">
    <property type="component" value="Unassembled WGS sequence"/>
</dbReference>
<keyword evidence="1" id="KW-0472">Membrane</keyword>
<accession>A0A3N4IKY1</accession>